<gene>
    <name evidence="3" type="primary">yacG</name>
    <name evidence="4" type="ORF">BWK72_14835</name>
</gene>
<accession>A0A1W9KRQ6</accession>
<dbReference type="GO" id="GO:0006355">
    <property type="term" value="P:regulation of DNA-templated transcription"/>
    <property type="evidence" value="ECO:0007669"/>
    <property type="project" value="InterPro"/>
</dbReference>
<evidence type="ECO:0000256" key="3">
    <source>
        <dbReference type="HAMAP-Rule" id="MF_00649"/>
    </source>
</evidence>
<dbReference type="Pfam" id="PF03884">
    <property type="entry name" value="YacG"/>
    <property type="match status" value="1"/>
</dbReference>
<comment type="function">
    <text evidence="3">Inhibits all the catalytic activities of DNA gyrase by preventing its interaction with DNA. Acts by binding directly to the C-terminal domain of GyrB, which probably disrupts DNA binding by the gyrase.</text>
</comment>
<dbReference type="InterPro" id="IPR013088">
    <property type="entry name" value="Znf_NHR/GATA"/>
</dbReference>
<feature type="binding site" evidence="3">
    <location>
        <position position="36"/>
    </location>
    <ligand>
        <name>Zn(2+)</name>
        <dbReference type="ChEBI" id="CHEBI:29105"/>
    </ligand>
</feature>
<dbReference type="HAMAP" id="MF_00649">
    <property type="entry name" value="DNA_gyrase_inhibitor_YacG"/>
    <property type="match status" value="1"/>
</dbReference>
<proteinExistence type="inferred from homology"/>
<comment type="subunit">
    <text evidence="3">Interacts with GyrB.</text>
</comment>
<comment type="similarity">
    <text evidence="3">Belongs to the DNA gyrase inhibitor YacG family.</text>
</comment>
<feature type="binding site" evidence="3">
    <location>
        <position position="20"/>
    </location>
    <ligand>
        <name>Zn(2+)</name>
        <dbReference type="ChEBI" id="CHEBI:29105"/>
    </ligand>
</feature>
<evidence type="ECO:0000256" key="1">
    <source>
        <dbReference type="ARBA" id="ARBA00022723"/>
    </source>
</evidence>
<name>A0A1W9KRQ6_9BURK</name>
<dbReference type="AlphaFoldDB" id="A0A1W9KRQ6"/>
<evidence type="ECO:0000256" key="2">
    <source>
        <dbReference type="ARBA" id="ARBA00022833"/>
    </source>
</evidence>
<feature type="binding site" evidence="3">
    <location>
        <position position="40"/>
    </location>
    <ligand>
        <name>Zn(2+)</name>
        <dbReference type="ChEBI" id="CHEBI:29105"/>
    </ligand>
</feature>
<evidence type="ECO:0000313" key="4">
    <source>
        <dbReference type="EMBL" id="OQW87014.1"/>
    </source>
</evidence>
<comment type="caution">
    <text evidence="4">The sequence shown here is derived from an EMBL/GenBank/DDBJ whole genome shotgun (WGS) entry which is preliminary data.</text>
</comment>
<dbReference type="SUPFAM" id="SSF57716">
    <property type="entry name" value="Glucocorticoid receptor-like (DNA-binding domain)"/>
    <property type="match status" value="1"/>
</dbReference>
<sequence length="69" mass="7445">MTGPDAPPELPEKWVTCPQCGGPSLYAASNPFRPFCCERCKQIDLGAWASEQFALPAQPDPDDLPSQAP</sequence>
<dbReference type="Gene3D" id="3.30.50.10">
    <property type="entry name" value="Erythroid Transcription Factor GATA-1, subunit A"/>
    <property type="match status" value="1"/>
</dbReference>
<organism evidence="4 5">
    <name type="scientific">Rhodoferax ferrireducens</name>
    <dbReference type="NCBI Taxonomy" id="192843"/>
    <lineage>
        <taxon>Bacteria</taxon>
        <taxon>Pseudomonadati</taxon>
        <taxon>Pseudomonadota</taxon>
        <taxon>Betaproteobacteria</taxon>
        <taxon>Burkholderiales</taxon>
        <taxon>Comamonadaceae</taxon>
        <taxon>Rhodoferax</taxon>
    </lineage>
</organism>
<dbReference type="GO" id="GO:0008270">
    <property type="term" value="F:zinc ion binding"/>
    <property type="evidence" value="ECO:0007669"/>
    <property type="project" value="UniProtKB-UniRule"/>
</dbReference>
<keyword evidence="2 3" id="KW-0862">Zinc</keyword>
<dbReference type="PANTHER" id="PTHR36150">
    <property type="entry name" value="DNA GYRASE INHIBITOR YACG"/>
    <property type="match status" value="1"/>
</dbReference>
<dbReference type="Proteomes" id="UP000192505">
    <property type="component" value="Unassembled WGS sequence"/>
</dbReference>
<dbReference type="PANTHER" id="PTHR36150:SF1">
    <property type="entry name" value="DNA GYRASE INHIBITOR YACG"/>
    <property type="match status" value="1"/>
</dbReference>
<dbReference type="EMBL" id="MTEI01000011">
    <property type="protein sequence ID" value="OQW87014.1"/>
    <property type="molecule type" value="Genomic_DNA"/>
</dbReference>
<reference evidence="4 5" key="1">
    <citation type="submission" date="2017-01" db="EMBL/GenBank/DDBJ databases">
        <title>Novel large sulfur bacteria in the metagenomes of groundwater-fed chemosynthetic microbial mats in the Lake Huron basin.</title>
        <authorList>
            <person name="Sharrar A.M."/>
            <person name="Flood B.E."/>
            <person name="Bailey J.V."/>
            <person name="Jones D.S."/>
            <person name="Biddanda B."/>
            <person name="Ruberg S.A."/>
            <person name="Marcus D.N."/>
            <person name="Dick G.J."/>
        </authorList>
    </citation>
    <scope>NUCLEOTIDE SEQUENCE [LARGE SCALE GENOMIC DNA]</scope>
    <source>
        <strain evidence="4">A7</strain>
    </source>
</reference>
<comment type="cofactor">
    <cofactor evidence="3">
        <name>Zn(2+)</name>
        <dbReference type="ChEBI" id="CHEBI:29105"/>
    </cofactor>
    <text evidence="3">Binds 1 zinc ion.</text>
</comment>
<protein>
    <recommendedName>
        <fullName evidence="3">DNA gyrase inhibitor YacG</fullName>
    </recommendedName>
</protein>
<keyword evidence="1 3" id="KW-0479">Metal-binding</keyword>
<dbReference type="InterPro" id="IPR005584">
    <property type="entry name" value="DNA_gyrase_inhibitor_YacG"/>
</dbReference>
<evidence type="ECO:0000313" key="5">
    <source>
        <dbReference type="Proteomes" id="UP000192505"/>
    </source>
</evidence>
<dbReference type="GO" id="GO:0008657">
    <property type="term" value="F:DNA topoisomerase type II (double strand cut, ATP-hydrolyzing) inhibitor activity"/>
    <property type="evidence" value="ECO:0007669"/>
    <property type="project" value="UniProtKB-UniRule"/>
</dbReference>
<feature type="binding site" evidence="3">
    <location>
        <position position="17"/>
    </location>
    <ligand>
        <name>Zn(2+)</name>
        <dbReference type="ChEBI" id="CHEBI:29105"/>
    </ligand>
</feature>